<evidence type="ECO:0000313" key="1">
    <source>
        <dbReference type="EMBL" id="TBO55799.1"/>
    </source>
</evidence>
<dbReference type="RefSeq" id="WP_131125729.1">
    <property type="nucleotide sequence ID" value="NZ_SIXH01000439.1"/>
</dbReference>
<gene>
    <name evidence="1" type="ORF">EYS09_31320</name>
</gene>
<reference evidence="1 2" key="1">
    <citation type="submission" date="2019-02" db="EMBL/GenBank/DDBJ databases">
        <title>Draft Genome Sequence of Streptomyces sp. AM-2504, identified by 16S rRNA comparative analysis as a Streptomyces Kasugaensis strain.</title>
        <authorList>
            <person name="Napolioni V."/>
            <person name="Giuliodori A.M."/>
            <person name="Spurio R."/>
            <person name="Fabbretti A."/>
        </authorList>
    </citation>
    <scope>NUCLEOTIDE SEQUENCE [LARGE SCALE GENOMIC DNA]</scope>
    <source>
        <strain evidence="1 2">AM-2504</strain>
    </source>
</reference>
<sequence length="365" mass="39788">MHPVLSPAVLARLRKPRPYPAVSIVLPTHRREPDNAQDPIRLRNLLAEAKERLAADPAVTRERRTDVIGQLDGALKEIDLAHAEDGLVIFAAPGEHEVWSLGRTVPARVVLSDTFLTRNLVAAHAAEPSFWALVISADRISLWSGGAEHVTEHRTGDFPLTRDLEAPDSERKEQIGDLPSTFRDEQTRQFLRTADTAVEHLLASAPRPLYVLGEAAALSLLDEVGTVARHATAHIPHGGLSRASAEAVRAAVLPAVAAQARQEVDAVLADLTDAQGRQKFAAGIDEVWQCVSEGRVRILAVEEHYRETVRATGDHLVPAEPGDPDSRDDMVDEIVEQALETDARVTFVPDDTLAGMGRIACVLRY</sequence>
<protein>
    <submittedName>
        <fullName evidence="1">Chemotaxis protein</fullName>
    </submittedName>
</protein>
<organism evidence="1 2">
    <name type="scientific">Streptomyces kasugaensis</name>
    <dbReference type="NCBI Taxonomy" id="1946"/>
    <lineage>
        <taxon>Bacteria</taxon>
        <taxon>Bacillati</taxon>
        <taxon>Actinomycetota</taxon>
        <taxon>Actinomycetes</taxon>
        <taxon>Kitasatosporales</taxon>
        <taxon>Streptomycetaceae</taxon>
        <taxon>Streptomyces</taxon>
    </lineage>
</organism>
<dbReference type="InterPro" id="IPR041289">
    <property type="entry name" value="Bact_RF_family3"/>
</dbReference>
<dbReference type="Gene3D" id="3.30.1330.30">
    <property type="match status" value="1"/>
</dbReference>
<dbReference type="InterPro" id="IPR029064">
    <property type="entry name" value="Ribosomal_eL30-like_sf"/>
</dbReference>
<name>A0A4Q9HN44_STRKA</name>
<comment type="caution">
    <text evidence="1">The sequence shown here is derived from an EMBL/GenBank/DDBJ whole genome shotgun (WGS) entry which is preliminary data.</text>
</comment>
<dbReference type="Pfam" id="PF18845">
    <property type="entry name" value="baeRF_family3"/>
    <property type="match status" value="1"/>
</dbReference>
<dbReference type="Proteomes" id="UP000292452">
    <property type="component" value="Unassembled WGS sequence"/>
</dbReference>
<proteinExistence type="predicted"/>
<dbReference type="AlphaFoldDB" id="A0A4Q9HN44"/>
<keyword evidence="2" id="KW-1185">Reference proteome</keyword>
<accession>A0A4Q9HN44</accession>
<dbReference type="SUPFAM" id="SSF55315">
    <property type="entry name" value="L30e-like"/>
    <property type="match status" value="1"/>
</dbReference>
<evidence type="ECO:0000313" key="2">
    <source>
        <dbReference type="Proteomes" id="UP000292452"/>
    </source>
</evidence>
<dbReference type="EMBL" id="SIXH01000439">
    <property type="protein sequence ID" value="TBO55799.1"/>
    <property type="molecule type" value="Genomic_DNA"/>
</dbReference>